<dbReference type="OrthoDB" id="7862453at2"/>
<evidence type="ECO:0000256" key="1">
    <source>
        <dbReference type="SAM" id="Phobius"/>
    </source>
</evidence>
<organism evidence="2 3">
    <name type="scientific">Pseudoprimorskyibacter insulae</name>
    <dbReference type="NCBI Taxonomy" id="1695997"/>
    <lineage>
        <taxon>Bacteria</taxon>
        <taxon>Pseudomonadati</taxon>
        <taxon>Pseudomonadota</taxon>
        <taxon>Alphaproteobacteria</taxon>
        <taxon>Rhodobacterales</taxon>
        <taxon>Paracoccaceae</taxon>
        <taxon>Pseudoprimorskyibacter</taxon>
    </lineage>
</organism>
<keyword evidence="1" id="KW-0812">Transmembrane</keyword>
<dbReference type="AlphaFoldDB" id="A0A2R8ARB1"/>
<dbReference type="RefSeq" id="WP_108885039.1">
    <property type="nucleotide sequence ID" value="NZ_OMOJ01000001.1"/>
</dbReference>
<name>A0A2R8ARB1_9RHOB</name>
<protein>
    <submittedName>
        <fullName evidence="2">Uncharacterized protein</fullName>
    </submittedName>
</protein>
<evidence type="ECO:0000313" key="3">
    <source>
        <dbReference type="Proteomes" id="UP000244904"/>
    </source>
</evidence>
<feature type="transmembrane region" description="Helical" evidence="1">
    <location>
        <begin position="61"/>
        <end position="79"/>
    </location>
</feature>
<accession>A0A2R8ARB1</accession>
<feature type="transmembrane region" description="Helical" evidence="1">
    <location>
        <begin position="36"/>
        <end position="55"/>
    </location>
</feature>
<gene>
    <name evidence="2" type="ORF">PRI8871_00996</name>
</gene>
<feature type="transmembrane region" description="Helical" evidence="1">
    <location>
        <begin position="100"/>
        <end position="122"/>
    </location>
</feature>
<keyword evidence="3" id="KW-1185">Reference proteome</keyword>
<feature type="transmembrane region" description="Helical" evidence="1">
    <location>
        <begin position="12"/>
        <end position="29"/>
    </location>
</feature>
<proteinExistence type="predicted"/>
<dbReference type="EMBL" id="OMOJ01000001">
    <property type="protein sequence ID" value="SPF78394.1"/>
    <property type="molecule type" value="Genomic_DNA"/>
</dbReference>
<keyword evidence="1" id="KW-1133">Transmembrane helix</keyword>
<keyword evidence="1" id="KW-0472">Membrane</keyword>
<reference evidence="3" key="1">
    <citation type="submission" date="2018-03" db="EMBL/GenBank/DDBJ databases">
        <authorList>
            <person name="Rodrigo-Torres L."/>
            <person name="Arahal R. D."/>
            <person name="Lucena T."/>
        </authorList>
    </citation>
    <scope>NUCLEOTIDE SEQUENCE [LARGE SCALE GENOMIC DNA]</scope>
    <source>
        <strain evidence="3">CECT 8871</strain>
    </source>
</reference>
<sequence length="167" mass="18017">MDILLRILSGPPLWVWPLLALLIALGILSSRDRESAIWPMFLLPFLAFTGLPNLLAMPDQATTWASFGLVYGLGALAGARKQRTTLVWKRAGRVSVKGEWMSIAMMMLIFWTNFSEGILTAVAPDAIAVLPAKALIPALKGMGSGFFLGRVITVLRATDHSAPAKAA</sequence>
<evidence type="ECO:0000313" key="2">
    <source>
        <dbReference type="EMBL" id="SPF78394.1"/>
    </source>
</evidence>
<feature type="transmembrane region" description="Helical" evidence="1">
    <location>
        <begin position="134"/>
        <end position="155"/>
    </location>
</feature>
<dbReference type="Proteomes" id="UP000244904">
    <property type="component" value="Unassembled WGS sequence"/>
</dbReference>